<feature type="compositionally biased region" description="Basic and acidic residues" evidence="2">
    <location>
        <begin position="764"/>
        <end position="778"/>
    </location>
</feature>
<feature type="compositionally biased region" description="Low complexity" evidence="2">
    <location>
        <begin position="870"/>
        <end position="879"/>
    </location>
</feature>
<feature type="region of interest" description="Disordered" evidence="2">
    <location>
        <begin position="90"/>
        <end position="148"/>
    </location>
</feature>
<comment type="caution">
    <text evidence="3">The sequence shown here is derived from an EMBL/GenBank/DDBJ whole genome shotgun (WGS) entry which is preliminary data.</text>
</comment>
<feature type="compositionally biased region" description="Polar residues" evidence="2">
    <location>
        <begin position="291"/>
        <end position="300"/>
    </location>
</feature>
<protein>
    <submittedName>
        <fullName evidence="3">Uncharacterized protein</fullName>
    </submittedName>
</protein>
<feature type="compositionally biased region" description="Polar residues" evidence="2">
    <location>
        <begin position="1124"/>
        <end position="1135"/>
    </location>
</feature>
<feature type="coiled-coil region" evidence="1">
    <location>
        <begin position="1213"/>
        <end position="1240"/>
    </location>
</feature>
<keyword evidence="1" id="KW-0175">Coiled coil</keyword>
<feature type="compositionally biased region" description="Polar residues" evidence="2">
    <location>
        <begin position="715"/>
        <end position="725"/>
    </location>
</feature>
<gene>
    <name evidence="3" type="ORF">TGDOM2_233870</name>
</gene>
<feature type="compositionally biased region" description="Basic and acidic residues" evidence="2">
    <location>
        <begin position="892"/>
        <end position="903"/>
    </location>
</feature>
<evidence type="ECO:0000256" key="2">
    <source>
        <dbReference type="SAM" id="MobiDB-lite"/>
    </source>
</evidence>
<dbReference type="Proteomes" id="UP000028837">
    <property type="component" value="Unassembled WGS sequence"/>
</dbReference>
<feature type="compositionally biased region" description="Basic and acidic residues" evidence="2">
    <location>
        <begin position="977"/>
        <end position="990"/>
    </location>
</feature>
<evidence type="ECO:0000313" key="3">
    <source>
        <dbReference type="EMBL" id="KFG48938.1"/>
    </source>
</evidence>
<feature type="region of interest" description="Disordered" evidence="2">
    <location>
        <begin position="1321"/>
        <end position="1392"/>
    </location>
</feature>
<name>A0A086KX20_TOXGO</name>
<feature type="compositionally biased region" description="Polar residues" evidence="2">
    <location>
        <begin position="225"/>
        <end position="242"/>
    </location>
</feature>
<feature type="compositionally biased region" description="Polar residues" evidence="2">
    <location>
        <begin position="529"/>
        <end position="554"/>
    </location>
</feature>
<feature type="region of interest" description="Disordered" evidence="2">
    <location>
        <begin position="171"/>
        <end position="353"/>
    </location>
</feature>
<dbReference type="SMR" id="A0A086KX20"/>
<feature type="compositionally biased region" description="Basic and acidic residues" evidence="2">
    <location>
        <begin position="788"/>
        <end position="806"/>
    </location>
</feature>
<accession>A0A086KX20</accession>
<reference evidence="3 4" key="1">
    <citation type="submission" date="2014-02" db="EMBL/GenBank/DDBJ databases">
        <authorList>
            <person name="Sibley D."/>
            <person name="Venepally P."/>
            <person name="Karamycheva S."/>
            <person name="Hadjithomas M."/>
            <person name="Khan A."/>
            <person name="Brunk B."/>
            <person name="Roos D."/>
            <person name="Caler E."/>
            <person name="Lorenzi H."/>
        </authorList>
    </citation>
    <scope>NUCLEOTIDE SEQUENCE [LARGE SCALE GENOMIC DNA]</scope>
    <source>
        <strain evidence="3 4">GAB2-2007-GAL-DOM2</strain>
    </source>
</reference>
<evidence type="ECO:0000256" key="1">
    <source>
        <dbReference type="SAM" id="Coils"/>
    </source>
</evidence>
<feature type="compositionally biased region" description="Low complexity" evidence="2">
    <location>
        <begin position="629"/>
        <end position="644"/>
    </location>
</feature>
<feature type="compositionally biased region" description="Polar residues" evidence="2">
    <location>
        <begin position="469"/>
        <end position="483"/>
    </location>
</feature>
<evidence type="ECO:0000313" key="4">
    <source>
        <dbReference type="Proteomes" id="UP000028837"/>
    </source>
</evidence>
<proteinExistence type="predicted"/>
<feature type="compositionally biased region" description="Polar residues" evidence="2">
    <location>
        <begin position="840"/>
        <end position="855"/>
    </location>
</feature>
<feature type="compositionally biased region" description="Polar residues" evidence="2">
    <location>
        <begin position="91"/>
        <end position="100"/>
    </location>
</feature>
<feature type="compositionally biased region" description="Basic and acidic residues" evidence="2">
    <location>
        <begin position="1034"/>
        <end position="1050"/>
    </location>
</feature>
<feature type="compositionally biased region" description="Basic residues" evidence="2">
    <location>
        <begin position="1085"/>
        <end position="1099"/>
    </location>
</feature>
<feature type="compositionally biased region" description="Low complexity" evidence="2">
    <location>
        <begin position="1321"/>
        <end position="1358"/>
    </location>
</feature>
<feature type="compositionally biased region" description="Basic and acidic residues" evidence="2">
    <location>
        <begin position="506"/>
        <end position="526"/>
    </location>
</feature>
<dbReference type="VEuPathDB" id="ToxoDB:TGDOM2_233870"/>
<sequence>MWLLAQHPYDQEAYHLSPRHCLPVKMSRKVTGPHSAAIPLFASVILSVLTFGIACCIVWSVAVCGASDVEDATDAITPRTREQMREGALTLQHNEQTPSRRLSGGDPPSGHDRRGHSSGLGPSRSGGNYRPRLQVPPGGLPPPQGVSDSSIATLLQQVATTLQWAHNVLSSIQQTRRGPDPPDGTRPTDGRPRSAGQPRLQPPQIERGPRMQFRPPVDRRGTKASMASQTLSAYSRGVQTPTARFPGLTQRDTGMLLPSRPAAPSFPGFDGRSQVYHSGSQGVSGRARPSRLSQPTQSNYPGGPGDSQPPAVAGAGVRDPRVWPVAPPRVTSSHAGTTLGPRELPPDSLRVPFPKTVGAERRSVPLWQLAVQQPPQDERGPFLAPGDFSLWLPSPFRGVDQQDAGARSLYTWGESFARESLAAAPRRRYSPPSEPPQPLGLSDLYRDAQIQTETEIQLAPTLPERRDASTQTPTHLYSPTQEGVASFERFAPATPGQPRAVSAPPPEHHVPSVLAEKDSEAPDKLPDPSLTTHLKFSGTVTPSSTHERLTLSQDSLDDSPKPTRRLTYAQTAAGPWTGREVSAPVWSRKGTQAPVVGGTGRLSAPPEGVVKPLVSAPWESKTASEGTNGEATATSTAAPTPGEAQVKAPYPVESSSAASPRPGLPRPEQPRVGSSRKPARRRQVGTAISRGVVRLSEPTHGPTGLALGYARYRSSESGMPSTRGPTISYRPESGGGVRKPSRSGKLPARREQAAGPARPRRRSHGDGHGKDGAREKEPQPPVTAPVDTHGEGDRDTRKANEAELKKKPSSPMAVAAHPKAEESSKEPPGPEPTPIECTPLPQTSPDTGFDQTQKPTPSPDVTAEQRGEADAPPQQEPAAGRQQPPAATSGADDSRHSSPDRRSVSNSPTGDSERGQATAGDSGEAEAVSEVASVDTGAAESAPPGGVAEASVTTPTTAGARRRDARGGKKRLSRHAMQGDRPKGGEDGKQDPTPPQGPESPHRAAAGPRDTSESGAGQHASVAAAGVKGQEQQTHTEKEHSQEQKEEKSDASLPSKAPTPAAEPRPSSEAVGGARPKVPSEKAVGTKKRSHKASRKGHASHAEGRRASPHHHVSPSPSDETHLSESVGTFSTSLETDQEARRQRLQKLIDMTASLIGQAEVVDPAKMGFYKLEESDPDNVSLVKLEDAEAEERWTPQDSKTIEYALRYQVDCLNKATTLRKALERTLKEVQASLKLIQLRKEAATGDELSAEEVDKIEQLHKGWRELRRLVLWLEDYRLERISRRDRANRLMFRTYFISHRPAARKVLHAAIKARLPAQTAQALESSSQQSETSTHSPEAAAADAAAAPPDSQASAAPLTSSESVETSSGAEGGQTATGGQAEGRPDTSPHSRATMQLLDVLDALRVSLTEQRLVAGKALINLLHDPSPRAVTLRTNLVARLGAAAQEAEDILAGALCNSGVLNKETLTKAEEALEGLVLKFIIMTRQRARVAVQVIRDNRWDLLDRCLAEDDEFQAPSEQHDSDEELLQFPEEP</sequence>
<dbReference type="EMBL" id="AHZU02000064">
    <property type="protein sequence ID" value="KFG48938.1"/>
    <property type="molecule type" value="Genomic_DNA"/>
</dbReference>
<feature type="region of interest" description="Disordered" evidence="2">
    <location>
        <begin position="1515"/>
        <end position="1535"/>
    </location>
</feature>
<organism evidence="3 4">
    <name type="scientific">Toxoplasma gondii GAB2-2007-GAL-DOM2</name>
    <dbReference type="NCBI Taxonomy" id="1130820"/>
    <lineage>
        <taxon>Eukaryota</taxon>
        <taxon>Sar</taxon>
        <taxon>Alveolata</taxon>
        <taxon>Apicomplexa</taxon>
        <taxon>Conoidasida</taxon>
        <taxon>Coccidia</taxon>
        <taxon>Eucoccidiorida</taxon>
        <taxon>Eimeriorina</taxon>
        <taxon>Sarcocystidae</taxon>
        <taxon>Toxoplasma</taxon>
    </lineage>
</organism>
<feature type="region of interest" description="Disordered" evidence="2">
    <location>
        <begin position="421"/>
        <end position="1138"/>
    </location>
</feature>
<feature type="compositionally biased region" description="Acidic residues" evidence="2">
    <location>
        <begin position="1523"/>
        <end position="1535"/>
    </location>
</feature>
<dbReference type="OrthoDB" id="10411913at2759"/>